<keyword evidence="3" id="KW-1185">Reference proteome</keyword>
<organism evidence="2 3">
    <name type="scientific">Clostridium gasigenes</name>
    <dbReference type="NCBI Taxonomy" id="94869"/>
    <lineage>
        <taxon>Bacteria</taxon>
        <taxon>Bacillati</taxon>
        <taxon>Bacillota</taxon>
        <taxon>Clostridia</taxon>
        <taxon>Eubacteriales</taxon>
        <taxon>Clostridiaceae</taxon>
        <taxon>Clostridium</taxon>
    </lineage>
</organism>
<gene>
    <name evidence="2" type="ORF">SAMN04488529_10144</name>
</gene>
<sequence length="249" mass="28623">MKCLVIHGSPRRGNTWDVLNLVKEEMKKNGDVEFIDIELRKQGIPSCVGCFNCIMKGENKCPHKDIISNITTKLEKADALIITSPVYSLQVTGLLKDFIDHMSYNFHRPRFFTKKALVITTTAGAGHTDVANYIKKVLHYWGFNYVNTLPIAYRGLELNNKNNERIHKAAKNFMNDLNSNKLHKPSIKSVAMFNIWRGMANEKNKFGSADYDYWNETELNKYPFSPKVEIGILKNGIGNFIYKMMKKHK</sequence>
<dbReference type="SUPFAM" id="SSF52218">
    <property type="entry name" value="Flavoproteins"/>
    <property type="match status" value="1"/>
</dbReference>
<evidence type="ECO:0000259" key="1">
    <source>
        <dbReference type="Pfam" id="PF03358"/>
    </source>
</evidence>
<dbReference type="AlphaFoldDB" id="A0A1H0LBF9"/>
<name>A0A1H0LBF9_9CLOT</name>
<dbReference type="RefSeq" id="WP_089964689.1">
    <property type="nucleotide sequence ID" value="NZ_FNJM01000001.1"/>
</dbReference>
<dbReference type="InterPro" id="IPR029039">
    <property type="entry name" value="Flavoprotein-like_sf"/>
</dbReference>
<evidence type="ECO:0000313" key="3">
    <source>
        <dbReference type="Proteomes" id="UP000198597"/>
    </source>
</evidence>
<dbReference type="EMBL" id="FNJM01000001">
    <property type="protein sequence ID" value="SDO65290.1"/>
    <property type="molecule type" value="Genomic_DNA"/>
</dbReference>
<dbReference type="InterPro" id="IPR050104">
    <property type="entry name" value="FMN-dep_NADH:Q_OxRdtase_AzoR1"/>
</dbReference>
<protein>
    <submittedName>
        <fullName evidence="2">Multimeric flavodoxin WrbA</fullName>
    </submittedName>
</protein>
<dbReference type="Pfam" id="PF03358">
    <property type="entry name" value="FMN_red"/>
    <property type="match status" value="1"/>
</dbReference>
<dbReference type="GO" id="GO:0016491">
    <property type="term" value="F:oxidoreductase activity"/>
    <property type="evidence" value="ECO:0007669"/>
    <property type="project" value="InterPro"/>
</dbReference>
<evidence type="ECO:0000313" key="2">
    <source>
        <dbReference type="EMBL" id="SDO65290.1"/>
    </source>
</evidence>
<dbReference type="STRING" id="94869.SAMN04488529_10144"/>
<feature type="domain" description="NADPH-dependent FMN reductase-like" evidence="1">
    <location>
        <begin position="1"/>
        <end position="148"/>
    </location>
</feature>
<reference evidence="2 3" key="1">
    <citation type="submission" date="2016-10" db="EMBL/GenBank/DDBJ databases">
        <authorList>
            <person name="de Groot N.N."/>
        </authorList>
    </citation>
    <scope>NUCLEOTIDE SEQUENCE [LARGE SCALE GENOMIC DNA]</scope>
    <source>
        <strain evidence="2 3">DSM 12272</strain>
    </source>
</reference>
<dbReference type="PANTHER" id="PTHR43741">
    <property type="entry name" value="FMN-DEPENDENT NADH-AZOREDUCTASE 1"/>
    <property type="match status" value="1"/>
</dbReference>
<accession>A0A1H0LBF9</accession>
<proteinExistence type="predicted"/>
<dbReference type="InterPro" id="IPR005025">
    <property type="entry name" value="FMN_Rdtase-like_dom"/>
</dbReference>
<dbReference type="Gene3D" id="3.40.50.360">
    <property type="match status" value="1"/>
</dbReference>
<dbReference type="Proteomes" id="UP000198597">
    <property type="component" value="Unassembled WGS sequence"/>
</dbReference>
<dbReference type="PANTHER" id="PTHR43741:SF4">
    <property type="entry name" value="FMN-DEPENDENT NADH:QUINONE OXIDOREDUCTASE"/>
    <property type="match status" value="1"/>
</dbReference>
<dbReference type="OrthoDB" id="3789967at2"/>